<keyword evidence="8" id="KW-0626">Porin</keyword>
<comment type="subunit">
    <text evidence="2">Homotrimer.</text>
</comment>
<dbReference type="InterPro" id="IPR033900">
    <property type="entry name" value="Gram_neg_porin_domain"/>
</dbReference>
<accession>A0A972NZN8</accession>
<dbReference type="GO" id="GO:0046930">
    <property type="term" value="C:pore complex"/>
    <property type="evidence" value="ECO:0007669"/>
    <property type="project" value="UniProtKB-KW"/>
</dbReference>
<proteinExistence type="predicted"/>
<dbReference type="Gene3D" id="2.40.160.10">
    <property type="entry name" value="Porin"/>
    <property type="match status" value="1"/>
</dbReference>
<feature type="domain" description="Porin" evidence="12">
    <location>
        <begin position="115"/>
        <end position="455"/>
    </location>
</feature>
<dbReference type="Pfam" id="PF13609">
    <property type="entry name" value="Porin_4"/>
    <property type="match status" value="1"/>
</dbReference>
<comment type="subcellular location">
    <subcellularLocation>
        <location evidence="1">Cell outer membrane</location>
        <topology evidence="1">Multi-pass membrane protein</topology>
    </subcellularLocation>
</comment>
<dbReference type="SUPFAM" id="SSF56935">
    <property type="entry name" value="Porins"/>
    <property type="match status" value="1"/>
</dbReference>
<dbReference type="InterPro" id="IPR023614">
    <property type="entry name" value="Porin_dom_sf"/>
</dbReference>
<protein>
    <submittedName>
        <fullName evidence="13">Porin</fullName>
    </submittedName>
</protein>
<keyword evidence="5" id="KW-0812">Transmembrane</keyword>
<keyword evidence="6" id="KW-0732">Signal</keyword>
<keyword evidence="14" id="KW-1185">Reference proteome</keyword>
<evidence type="ECO:0000256" key="11">
    <source>
        <dbReference type="SAM" id="MobiDB-lite"/>
    </source>
</evidence>
<evidence type="ECO:0000256" key="1">
    <source>
        <dbReference type="ARBA" id="ARBA00004571"/>
    </source>
</evidence>
<evidence type="ECO:0000256" key="7">
    <source>
        <dbReference type="ARBA" id="ARBA00023065"/>
    </source>
</evidence>
<dbReference type="InterPro" id="IPR050298">
    <property type="entry name" value="Gram-neg_bact_OMP"/>
</dbReference>
<keyword evidence="10" id="KW-0998">Cell outer membrane</keyword>
<sequence length="478" mass="50742">MSRCVLQSSSSRLRASTSGSTLAESTGRAKKSKCNAAQQILASSSFGSGRLKLPKSPLCDSHKQSNTLTTSQNCKVTVVACPRKSRGLLFLAQYAKNEYRGIGLRSAGICCSVVAAALSLSCQHVSAQSSVTLGGMTDISIRYLTNDDAQNDGRFFMANGAVINSHFGLHGTEDLGNGLKAVFELENNFNPQNGSMGDSGRLFDSAANVGLSGDFGAVTFGRQDTPLFYKLITTFDPLTYASYPENSWLPWALEAGLAADNSIRYIADIGGLSVGAMYSFGGNYEISGPAGFSGDVPGHFTAGSLANLLLSYTTGALDVGAGVQQLRDNSNHRQTVFNLDARYSVSDIKIYTGWLYSQDNTGLIDTLLAEQSIPDISRIKGTDRIDNGPFGGFAWQVAPSALLSTAIYYDHMQNATTATGALGSGSRYTVVALAEYSLSKRTEVYGTVDFNKVNGTAAVELPGRSNQTGIAVGLRNFF</sequence>
<dbReference type="InterPro" id="IPR002299">
    <property type="entry name" value="Porin_Neis"/>
</dbReference>
<evidence type="ECO:0000256" key="3">
    <source>
        <dbReference type="ARBA" id="ARBA00022448"/>
    </source>
</evidence>
<dbReference type="Proteomes" id="UP000655523">
    <property type="component" value="Unassembled WGS sequence"/>
</dbReference>
<evidence type="ECO:0000313" key="14">
    <source>
        <dbReference type="Proteomes" id="UP000655523"/>
    </source>
</evidence>
<gene>
    <name evidence="13" type="ORF">GNZ13_44630</name>
</gene>
<evidence type="ECO:0000259" key="12">
    <source>
        <dbReference type="Pfam" id="PF13609"/>
    </source>
</evidence>
<dbReference type="PANTHER" id="PTHR34501:SF9">
    <property type="entry name" value="MAJOR OUTER MEMBRANE PROTEIN P.IA"/>
    <property type="match status" value="1"/>
</dbReference>
<keyword evidence="9" id="KW-0472">Membrane</keyword>
<dbReference type="AlphaFoldDB" id="A0A972NZN8"/>
<evidence type="ECO:0000256" key="2">
    <source>
        <dbReference type="ARBA" id="ARBA00011233"/>
    </source>
</evidence>
<dbReference type="GO" id="GO:0009279">
    <property type="term" value="C:cell outer membrane"/>
    <property type="evidence" value="ECO:0007669"/>
    <property type="project" value="UniProtKB-SubCell"/>
</dbReference>
<evidence type="ECO:0000313" key="13">
    <source>
        <dbReference type="EMBL" id="NPT61434.1"/>
    </source>
</evidence>
<evidence type="ECO:0000256" key="8">
    <source>
        <dbReference type="ARBA" id="ARBA00023114"/>
    </source>
</evidence>
<evidence type="ECO:0000256" key="6">
    <source>
        <dbReference type="ARBA" id="ARBA00022729"/>
    </source>
</evidence>
<dbReference type="EMBL" id="WOEZ01000270">
    <property type="protein sequence ID" value="NPT61434.1"/>
    <property type="molecule type" value="Genomic_DNA"/>
</dbReference>
<keyword evidence="3" id="KW-0813">Transport</keyword>
<dbReference type="CDD" id="cd00342">
    <property type="entry name" value="gram_neg_porins"/>
    <property type="match status" value="1"/>
</dbReference>
<evidence type="ECO:0000256" key="5">
    <source>
        <dbReference type="ARBA" id="ARBA00022692"/>
    </source>
</evidence>
<evidence type="ECO:0000256" key="9">
    <source>
        <dbReference type="ARBA" id="ARBA00023136"/>
    </source>
</evidence>
<organism evidence="13 14">
    <name type="scientific">Paraburkholderia elongata</name>
    <dbReference type="NCBI Taxonomy" id="2675747"/>
    <lineage>
        <taxon>Bacteria</taxon>
        <taxon>Pseudomonadati</taxon>
        <taxon>Pseudomonadota</taxon>
        <taxon>Betaproteobacteria</taxon>
        <taxon>Burkholderiales</taxon>
        <taxon>Burkholderiaceae</taxon>
        <taxon>Paraburkholderia</taxon>
    </lineage>
</organism>
<keyword evidence="4" id="KW-1134">Transmembrane beta strand</keyword>
<evidence type="ECO:0000256" key="4">
    <source>
        <dbReference type="ARBA" id="ARBA00022452"/>
    </source>
</evidence>
<feature type="region of interest" description="Disordered" evidence="11">
    <location>
        <begin position="7"/>
        <end position="27"/>
    </location>
</feature>
<reference evidence="13 14" key="1">
    <citation type="submission" date="2019-11" db="EMBL/GenBank/DDBJ databases">
        <title>Metabolism of dissolved organic matter in forest soils.</title>
        <authorList>
            <person name="Cyle K.T."/>
            <person name="Wilhelm R.C."/>
            <person name="Martinez C.E."/>
        </authorList>
    </citation>
    <scope>NUCLEOTIDE SEQUENCE [LARGE SCALE GENOMIC DNA]</scope>
    <source>
        <strain evidence="13 14">5N</strain>
    </source>
</reference>
<dbReference type="PRINTS" id="PR00184">
    <property type="entry name" value="NEISSPPORIN"/>
</dbReference>
<dbReference type="GO" id="GO:0015288">
    <property type="term" value="F:porin activity"/>
    <property type="evidence" value="ECO:0007669"/>
    <property type="project" value="UniProtKB-KW"/>
</dbReference>
<name>A0A972NZN8_9BURK</name>
<dbReference type="GO" id="GO:0006811">
    <property type="term" value="P:monoatomic ion transport"/>
    <property type="evidence" value="ECO:0007669"/>
    <property type="project" value="UniProtKB-KW"/>
</dbReference>
<keyword evidence="7" id="KW-0406">Ion transport</keyword>
<feature type="compositionally biased region" description="Low complexity" evidence="11">
    <location>
        <begin position="8"/>
        <end position="22"/>
    </location>
</feature>
<dbReference type="PANTHER" id="PTHR34501">
    <property type="entry name" value="PROTEIN YDDL-RELATED"/>
    <property type="match status" value="1"/>
</dbReference>
<evidence type="ECO:0000256" key="10">
    <source>
        <dbReference type="ARBA" id="ARBA00023237"/>
    </source>
</evidence>
<comment type="caution">
    <text evidence="13">The sequence shown here is derived from an EMBL/GenBank/DDBJ whole genome shotgun (WGS) entry which is preliminary data.</text>
</comment>